<dbReference type="Pfam" id="PF03755">
    <property type="entry name" value="YicC-like_N"/>
    <property type="match status" value="1"/>
</dbReference>
<dbReference type="EMBL" id="AAEW02000020">
    <property type="protein sequence ID" value="EAT14651.1"/>
    <property type="molecule type" value="Genomic_DNA"/>
</dbReference>
<keyword evidence="10" id="KW-1185">Reference proteome</keyword>
<dbReference type="AlphaFoldDB" id="Q1JWM8"/>
<dbReference type="InterPro" id="IPR013551">
    <property type="entry name" value="YicC-like_C"/>
</dbReference>
<dbReference type="NCBIfam" id="TIGR00255">
    <property type="entry name" value="YicC/YloC family endoribonuclease"/>
    <property type="match status" value="1"/>
</dbReference>
<keyword evidence="4" id="KW-0378">Hydrolase</keyword>
<dbReference type="GO" id="GO:0004521">
    <property type="term" value="F:RNA endonuclease activity"/>
    <property type="evidence" value="ECO:0007669"/>
    <property type="project" value="InterPro"/>
</dbReference>
<evidence type="ECO:0000256" key="2">
    <source>
        <dbReference type="ARBA" id="ARBA00022722"/>
    </source>
</evidence>
<proteinExistence type="inferred from homology"/>
<evidence type="ECO:0000259" key="7">
    <source>
        <dbReference type="Pfam" id="PF03755"/>
    </source>
</evidence>
<dbReference type="Proteomes" id="UP000005695">
    <property type="component" value="Unassembled WGS sequence"/>
</dbReference>
<dbReference type="RefSeq" id="WP_006002342.1">
    <property type="nucleotide sequence ID" value="NZ_AAEW02000020.1"/>
</dbReference>
<comment type="caution">
    <text evidence="9">The sequence shown here is derived from an EMBL/GenBank/DDBJ whole genome shotgun (WGS) entry which is preliminary data.</text>
</comment>
<dbReference type="OrthoDB" id="9771229at2"/>
<feature type="domain" description="Endoribonuclease YicC-like N-terminal" evidence="7">
    <location>
        <begin position="2"/>
        <end position="156"/>
    </location>
</feature>
<dbReference type="InterPro" id="IPR013527">
    <property type="entry name" value="YicC-like_N"/>
</dbReference>
<keyword evidence="3" id="KW-0255">Endonuclease</keyword>
<dbReference type="InterPro" id="IPR005229">
    <property type="entry name" value="YicC/YloC-like"/>
</dbReference>
<evidence type="ECO:0000256" key="4">
    <source>
        <dbReference type="ARBA" id="ARBA00022801"/>
    </source>
</evidence>
<dbReference type="GO" id="GO:0016787">
    <property type="term" value="F:hydrolase activity"/>
    <property type="evidence" value="ECO:0007669"/>
    <property type="project" value="UniProtKB-KW"/>
</dbReference>
<name>Q1JWM8_DESA6</name>
<evidence type="ECO:0008006" key="11">
    <source>
        <dbReference type="Google" id="ProtNLM"/>
    </source>
</evidence>
<sequence>MIKSMTGYGKGQVGGSDAHYSVEIKTVNHRYADITVKVPRTLMFLERDLKKWTAERLTRGKIDVFVNRESTAQAVVTPVANDALATEYVHLFRAMSERYHLSGDIPLSLLVAQKDVVTLQETNLDEVLVRDTLQQTLEKAIDAVETMRLKEGAALQEDIQERLSDMESLLQVIEERAPLVVDEWRQKLQQRLERLQSDVEPDPQRVAQEVAIFADRCDISEEVVRFKSHLVQFRQLFESEDAVGRQMDFLIQELNRETNTMGSKSNDAELTRQVVAIKAELEKIREQVQNIE</sequence>
<evidence type="ECO:0000259" key="8">
    <source>
        <dbReference type="Pfam" id="PF08340"/>
    </source>
</evidence>
<accession>Q1JWM8</accession>
<evidence type="ECO:0000313" key="10">
    <source>
        <dbReference type="Proteomes" id="UP000005695"/>
    </source>
</evidence>
<evidence type="ECO:0000256" key="5">
    <source>
        <dbReference type="ARBA" id="ARBA00035648"/>
    </source>
</evidence>
<keyword evidence="6" id="KW-0175">Coiled coil</keyword>
<evidence type="ECO:0000256" key="6">
    <source>
        <dbReference type="SAM" id="Coils"/>
    </source>
</evidence>
<gene>
    <name evidence="9" type="ORF">Dace_0614</name>
</gene>
<dbReference type="PANTHER" id="PTHR30636">
    <property type="entry name" value="UPF0701 PROTEIN YICC"/>
    <property type="match status" value="1"/>
</dbReference>
<comment type="similarity">
    <text evidence="5">Belongs to the YicC/YloC family.</text>
</comment>
<evidence type="ECO:0000256" key="1">
    <source>
        <dbReference type="ARBA" id="ARBA00001968"/>
    </source>
</evidence>
<keyword evidence="2" id="KW-0540">Nuclease</keyword>
<organism evidence="9 10">
    <name type="scientific">Desulfuromonas acetoxidans (strain DSM 684 / 11070)</name>
    <dbReference type="NCBI Taxonomy" id="281689"/>
    <lineage>
        <taxon>Bacteria</taxon>
        <taxon>Pseudomonadati</taxon>
        <taxon>Thermodesulfobacteriota</taxon>
        <taxon>Desulfuromonadia</taxon>
        <taxon>Desulfuromonadales</taxon>
        <taxon>Desulfuromonadaceae</taxon>
        <taxon>Desulfuromonas</taxon>
    </lineage>
</organism>
<reference evidence="9" key="2">
    <citation type="submission" date="2006-05" db="EMBL/GenBank/DDBJ databases">
        <title>Sequencing of the draft genome and assembly of Desulfuromonas acetoxidans DSM 684.</title>
        <authorList>
            <consortium name="US DOE Joint Genome Institute (JGI-PGF)"/>
            <person name="Copeland A."/>
            <person name="Lucas S."/>
            <person name="Lapidus A."/>
            <person name="Barry K."/>
            <person name="Detter J.C."/>
            <person name="Glavina del Rio T."/>
            <person name="Hammon N."/>
            <person name="Israni S."/>
            <person name="Dalin E."/>
            <person name="Tice H."/>
            <person name="Bruce D."/>
            <person name="Pitluck S."/>
            <person name="Richardson P."/>
        </authorList>
    </citation>
    <scope>NUCLEOTIDE SEQUENCE [LARGE SCALE GENOMIC DNA]</scope>
    <source>
        <strain evidence="9">DSM 684</strain>
    </source>
</reference>
<feature type="coiled-coil region" evidence="6">
    <location>
        <begin position="130"/>
        <end position="176"/>
    </location>
</feature>
<evidence type="ECO:0000313" key="9">
    <source>
        <dbReference type="EMBL" id="EAT14651.1"/>
    </source>
</evidence>
<evidence type="ECO:0000256" key="3">
    <source>
        <dbReference type="ARBA" id="ARBA00022759"/>
    </source>
</evidence>
<feature type="domain" description="Endoribonuclease YicC-like C-terminal" evidence="8">
    <location>
        <begin position="173"/>
        <end position="292"/>
    </location>
</feature>
<reference evidence="9" key="1">
    <citation type="submission" date="2006-05" db="EMBL/GenBank/DDBJ databases">
        <title>Annotation of the draft genome assembly of Desulfuromonas acetoxidans DSM 684.</title>
        <authorList>
            <consortium name="US DOE Joint Genome Institute (JGI-ORNL)"/>
            <person name="Larimer F."/>
            <person name="Land M."/>
            <person name="Hauser L."/>
        </authorList>
    </citation>
    <scope>NUCLEOTIDE SEQUENCE [LARGE SCALE GENOMIC DNA]</scope>
    <source>
        <strain evidence="9">DSM 684</strain>
    </source>
</reference>
<dbReference type="Pfam" id="PF08340">
    <property type="entry name" value="YicC-like_C"/>
    <property type="match status" value="1"/>
</dbReference>
<protein>
    <recommendedName>
        <fullName evidence="11">YicC family protein</fullName>
    </recommendedName>
</protein>
<dbReference type="PANTHER" id="PTHR30636:SF3">
    <property type="entry name" value="UPF0701 PROTEIN YICC"/>
    <property type="match status" value="1"/>
</dbReference>
<comment type="cofactor">
    <cofactor evidence="1">
        <name>a divalent metal cation</name>
        <dbReference type="ChEBI" id="CHEBI:60240"/>
    </cofactor>
</comment>